<evidence type="ECO:0000256" key="2">
    <source>
        <dbReference type="ARBA" id="ARBA00023128"/>
    </source>
</evidence>
<dbReference type="Gene3D" id="1.10.10.140">
    <property type="entry name" value="Cytochrome c oxidase, subunit VIb"/>
    <property type="match status" value="1"/>
</dbReference>
<dbReference type="PANTHER" id="PTHR46690">
    <property type="entry name" value="CYTOCHROME C OXIDASE ASSEMBLY FACTOR 6 HOMOLOG"/>
    <property type="match status" value="1"/>
</dbReference>
<organism evidence="4 5">
    <name type="scientific">Holothuria leucospilota</name>
    <name type="common">Black long sea cucumber</name>
    <name type="synonym">Mertensiothuria leucospilota</name>
    <dbReference type="NCBI Taxonomy" id="206669"/>
    <lineage>
        <taxon>Eukaryota</taxon>
        <taxon>Metazoa</taxon>
        <taxon>Echinodermata</taxon>
        <taxon>Eleutherozoa</taxon>
        <taxon>Echinozoa</taxon>
        <taxon>Holothuroidea</taxon>
        <taxon>Aspidochirotacea</taxon>
        <taxon>Aspidochirotida</taxon>
        <taxon>Holothuriidae</taxon>
        <taxon>Holothuria</taxon>
    </lineage>
</organism>
<evidence type="ECO:0000256" key="3">
    <source>
        <dbReference type="ARBA" id="ARBA00023157"/>
    </source>
</evidence>
<gene>
    <name evidence="4" type="ORF">HOLleu_07792</name>
</gene>
<dbReference type="InterPro" id="IPR042289">
    <property type="entry name" value="COA6"/>
</dbReference>
<dbReference type="OrthoDB" id="16284at2759"/>
<keyword evidence="5" id="KW-1185">Reference proteome</keyword>
<dbReference type="Proteomes" id="UP001152320">
    <property type="component" value="Chromosome 3"/>
</dbReference>
<evidence type="ECO:0000313" key="4">
    <source>
        <dbReference type="EMBL" id="KAJ8044904.1"/>
    </source>
</evidence>
<evidence type="ECO:0000256" key="1">
    <source>
        <dbReference type="ARBA" id="ARBA00004173"/>
    </source>
</evidence>
<dbReference type="EMBL" id="JAIZAY010000003">
    <property type="protein sequence ID" value="KAJ8044904.1"/>
    <property type="molecule type" value="Genomic_DNA"/>
</dbReference>
<comment type="caution">
    <text evidence="4">The sequence shown here is derived from an EMBL/GenBank/DDBJ whole genome shotgun (WGS) entry which is preliminary data.</text>
</comment>
<keyword evidence="2" id="KW-0496">Mitochondrion</keyword>
<evidence type="ECO:0000313" key="5">
    <source>
        <dbReference type="Proteomes" id="UP001152320"/>
    </source>
</evidence>
<reference evidence="4" key="1">
    <citation type="submission" date="2021-10" db="EMBL/GenBank/DDBJ databases">
        <title>Tropical sea cucumber genome reveals ecological adaptation and Cuvierian tubules defense mechanism.</title>
        <authorList>
            <person name="Chen T."/>
        </authorList>
    </citation>
    <scope>NUCLEOTIDE SEQUENCE</scope>
    <source>
        <strain evidence="4">Nanhai2018</strain>
        <tissue evidence="4">Muscle</tissue>
    </source>
</reference>
<dbReference type="GO" id="GO:0042775">
    <property type="term" value="P:mitochondrial ATP synthesis coupled electron transport"/>
    <property type="evidence" value="ECO:0007669"/>
    <property type="project" value="TreeGrafter"/>
</dbReference>
<accession>A0A9Q1CHV9</accession>
<keyword evidence="3" id="KW-1015">Disulfide bond</keyword>
<dbReference type="InterPro" id="IPR048280">
    <property type="entry name" value="COX6B-like"/>
</dbReference>
<dbReference type="AlphaFoldDB" id="A0A9Q1CHV9"/>
<protein>
    <submittedName>
        <fullName evidence="4">Cytochrome c oxidase assembly factor 6-like</fullName>
    </submittedName>
</protein>
<dbReference type="PANTHER" id="PTHR46690:SF1">
    <property type="entry name" value="CYTOCHROME C OXIDASE ASSEMBLY FACTOR 6 HOMOLOG"/>
    <property type="match status" value="1"/>
</dbReference>
<sequence length="81" mass="9522">MSSQKAAPTAAERKVCHSSRDAFFACLDKQNDNENKCLKEKQMFEQSCPKSWVKYFCRRRDYLKYSERLGTEGFVPKDEET</sequence>
<dbReference type="PROSITE" id="PS51808">
    <property type="entry name" value="CHCH"/>
    <property type="match status" value="1"/>
</dbReference>
<comment type="subcellular location">
    <subcellularLocation>
        <location evidence="1">Mitochondrion</location>
    </subcellularLocation>
</comment>
<dbReference type="GO" id="GO:0008535">
    <property type="term" value="P:respiratory chain complex IV assembly"/>
    <property type="evidence" value="ECO:0007669"/>
    <property type="project" value="InterPro"/>
</dbReference>
<dbReference type="SUPFAM" id="SSF47694">
    <property type="entry name" value="Cytochrome c oxidase subunit h"/>
    <property type="match status" value="1"/>
</dbReference>
<dbReference type="GO" id="GO:0005739">
    <property type="term" value="C:mitochondrion"/>
    <property type="evidence" value="ECO:0007669"/>
    <property type="project" value="UniProtKB-SubCell"/>
</dbReference>
<dbReference type="Pfam" id="PF02297">
    <property type="entry name" value="COX6B"/>
    <property type="match status" value="1"/>
</dbReference>
<proteinExistence type="predicted"/>
<name>A0A9Q1CHV9_HOLLE</name>
<dbReference type="InterPro" id="IPR036549">
    <property type="entry name" value="CX6/COA6-like_sf"/>
</dbReference>